<feature type="transmembrane region" description="Helical" evidence="1">
    <location>
        <begin position="12"/>
        <end position="34"/>
    </location>
</feature>
<dbReference type="Proteomes" id="UP000593890">
    <property type="component" value="Chromosome"/>
</dbReference>
<dbReference type="InterPro" id="IPR007163">
    <property type="entry name" value="VCA0040-like"/>
</dbReference>
<name>A0A7I8D2K6_9FIRM</name>
<dbReference type="RefSeq" id="WP_099322545.1">
    <property type="nucleotide sequence ID" value="NZ_AP023321.1"/>
</dbReference>
<evidence type="ECO:0000256" key="1">
    <source>
        <dbReference type="SAM" id="Phobius"/>
    </source>
</evidence>
<accession>A0A7I8D2K6</accession>
<organism evidence="2 3">
    <name type="scientific">Solibaculum mannosilyticum</name>
    <dbReference type="NCBI Taxonomy" id="2780922"/>
    <lineage>
        <taxon>Bacteria</taxon>
        <taxon>Bacillati</taxon>
        <taxon>Bacillota</taxon>
        <taxon>Clostridia</taxon>
        <taxon>Eubacteriales</taxon>
        <taxon>Oscillospiraceae</taxon>
        <taxon>Solibaculum</taxon>
    </lineage>
</organism>
<dbReference type="PANTHER" id="PTHR37308:SF1">
    <property type="entry name" value="POLYPRENYL-PHOSPHATE TRANSPORTER"/>
    <property type="match status" value="1"/>
</dbReference>
<protein>
    <submittedName>
        <fullName evidence="2">DUF368 domain-containing protein</fullName>
    </submittedName>
</protein>
<keyword evidence="1" id="KW-1133">Transmembrane helix</keyword>
<feature type="transmembrane region" description="Helical" evidence="1">
    <location>
        <begin position="244"/>
        <end position="264"/>
    </location>
</feature>
<feature type="transmembrane region" description="Helical" evidence="1">
    <location>
        <begin position="144"/>
        <end position="172"/>
    </location>
</feature>
<feature type="transmembrane region" description="Helical" evidence="1">
    <location>
        <begin position="216"/>
        <end position="238"/>
    </location>
</feature>
<feature type="transmembrane region" description="Helical" evidence="1">
    <location>
        <begin position="178"/>
        <end position="204"/>
    </location>
</feature>
<feature type="transmembrane region" description="Helical" evidence="1">
    <location>
        <begin position="84"/>
        <end position="100"/>
    </location>
</feature>
<feature type="transmembrane region" description="Helical" evidence="1">
    <location>
        <begin position="112"/>
        <end position="132"/>
    </location>
</feature>
<dbReference type="Pfam" id="PF04018">
    <property type="entry name" value="VCA0040-like"/>
    <property type="match status" value="1"/>
</dbReference>
<evidence type="ECO:0000313" key="3">
    <source>
        <dbReference type="Proteomes" id="UP000593890"/>
    </source>
</evidence>
<dbReference type="PANTHER" id="PTHR37308">
    <property type="entry name" value="INTEGRAL MEMBRANE PROTEIN"/>
    <property type="match status" value="1"/>
</dbReference>
<reference evidence="3" key="1">
    <citation type="submission" date="2020-07" db="EMBL/GenBank/DDBJ databases">
        <title>Complete genome sequencing of Clostridia bacterium strain 12CBH8.</title>
        <authorList>
            <person name="Sakamoto M."/>
            <person name="Murakami T."/>
            <person name="Mori H."/>
        </authorList>
    </citation>
    <scope>NUCLEOTIDE SEQUENCE [LARGE SCALE GENOMIC DNA]</scope>
    <source>
        <strain evidence="3">12CBH8</strain>
    </source>
</reference>
<proteinExistence type="predicted"/>
<keyword evidence="3" id="KW-1185">Reference proteome</keyword>
<gene>
    <name evidence="2" type="ORF">C12CBH8_16550</name>
</gene>
<keyword evidence="1" id="KW-0472">Membrane</keyword>
<evidence type="ECO:0000313" key="2">
    <source>
        <dbReference type="EMBL" id="BCI61016.1"/>
    </source>
</evidence>
<dbReference type="AlphaFoldDB" id="A0A7I8D2K6"/>
<sequence length="276" mass="30007">MKTIQNIAKGFLIGIGSIAPGVSGGSIAVIFGIYDKLTDAVAHFYRNFKEKIKFLWPLIVGGALGVLLFSNVIQYLFENYNTQIRCLFIGLMIGTFPAVVRQANDRGFRKSYLIWAGVAFIVTAVLAILNQINPVSSGPMNESFIMLFLSGAIIGFGTIIPGISASFILMALGAYETLLHILTSFDILSMLPIALGLVVSILLFAKLVSYLYQRAYGIMSYIVFGLLAGSVLAIVPPFEGNMTTIISLLLMIAGLIFSYLLSTIPQRNKKAEKKLS</sequence>
<feature type="transmembrane region" description="Helical" evidence="1">
    <location>
        <begin position="54"/>
        <end position="77"/>
    </location>
</feature>
<dbReference type="KEGG" id="sman:C12CBH8_16550"/>
<dbReference type="EMBL" id="AP023321">
    <property type="protein sequence ID" value="BCI61016.1"/>
    <property type="molecule type" value="Genomic_DNA"/>
</dbReference>
<keyword evidence="1" id="KW-0812">Transmembrane</keyword>